<evidence type="ECO:0000256" key="1">
    <source>
        <dbReference type="ARBA" id="ARBA00022679"/>
    </source>
</evidence>
<dbReference type="InterPro" id="IPR000182">
    <property type="entry name" value="GNAT_dom"/>
</dbReference>
<dbReference type="PANTHER" id="PTHR43877:SF1">
    <property type="entry name" value="ACETYLTRANSFERASE"/>
    <property type="match status" value="1"/>
</dbReference>
<reference evidence="4 5" key="1">
    <citation type="submission" date="2021-05" db="EMBL/GenBank/DDBJ databases">
        <title>Shewanella sp. JM162201.</title>
        <authorList>
            <person name="Xu S."/>
            <person name="Li A."/>
        </authorList>
    </citation>
    <scope>NUCLEOTIDE SEQUENCE [LARGE SCALE GENOMIC DNA]</scope>
    <source>
        <strain evidence="4 5">JM162201</strain>
    </source>
</reference>
<evidence type="ECO:0000313" key="4">
    <source>
        <dbReference type="EMBL" id="MBT1444039.1"/>
    </source>
</evidence>
<gene>
    <name evidence="4" type="ORF">KJI95_05820</name>
</gene>
<dbReference type="EMBL" id="JAHEPS010000002">
    <property type="protein sequence ID" value="MBT1444039.1"/>
    <property type="molecule type" value="Genomic_DNA"/>
</dbReference>
<keyword evidence="1 4" id="KW-0808">Transferase</keyword>
<dbReference type="GO" id="GO:0016746">
    <property type="term" value="F:acyltransferase activity"/>
    <property type="evidence" value="ECO:0007669"/>
    <property type="project" value="UniProtKB-KW"/>
</dbReference>
<dbReference type="CDD" id="cd04301">
    <property type="entry name" value="NAT_SF"/>
    <property type="match status" value="1"/>
</dbReference>
<evidence type="ECO:0000256" key="2">
    <source>
        <dbReference type="ARBA" id="ARBA00023315"/>
    </source>
</evidence>
<name>A0ABS5V0P4_9GAMM</name>
<dbReference type="RefSeq" id="WP_214506253.1">
    <property type="nucleotide sequence ID" value="NZ_JAHEPS010000002.1"/>
</dbReference>
<dbReference type="SUPFAM" id="SSF55729">
    <property type="entry name" value="Acyl-CoA N-acyltransferases (Nat)"/>
    <property type="match status" value="1"/>
</dbReference>
<dbReference type="PROSITE" id="PS51186">
    <property type="entry name" value="GNAT"/>
    <property type="match status" value="1"/>
</dbReference>
<dbReference type="InterPro" id="IPR050832">
    <property type="entry name" value="Bact_Acetyltransf"/>
</dbReference>
<dbReference type="EC" id="2.3.1.-" evidence="4"/>
<evidence type="ECO:0000313" key="5">
    <source>
        <dbReference type="Proteomes" id="UP001195903"/>
    </source>
</evidence>
<feature type="domain" description="N-acetyltransferase" evidence="3">
    <location>
        <begin position="7"/>
        <end position="151"/>
    </location>
</feature>
<evidence type="ECO:0000259" key="3">
    <source>
        <dbReference type="PROSITE" id="PS51186"/>
    </source>
</evidence>
<protein>
    <submittedName>
        <fullName evidence="4">GNAT family N-acetyltransferase</fullName>
        <ecNumber evidence="4">2.3.1.-</ecNumber>
    </submittedName>
</protein>
<keyword evidence="5" id="KW-1185">Reference proteome</keyword>
<comment type="caution">
    <text evidence="4">The sequence shown here is derived from an EMBL/GenBank/DDBJ whole genome shotgun (WGS) entry which is preliminary data.</text>
</comment>
<sequence>MFQWQIKAFSELDSVTLYQLLKLRVDIFVVEQACPYPELDNKDLAAEALHLLGYREQELVAYARILPPGLSYPQASIGRVAVAQVARGGGLARDLMARAIAAAQQAWPQAGIQIGAQQYLQRFYQSMGFETVSEVYLEDGIPHLDMVFSATEPTA</sequence>
<dbReference type="InterPro" id="IPR016181">
    <property type="entry name" value="Acyl_CoA_acyltransferase"/>
</dbReference>
<keyword evidence="2 4" id="KW-0012">Acyltransferase</keyword>
<dbReference type="Pfam" id="PF13673">
    <property type="entry name" value="Acetyltransf_10"/>
    <property type="match status" value="1"/>
</dbReference>
<dbReference type="Gene3D" id="3.40.630.30">
    <property type="match status" value="1"/>
</dbReference>
<proteinExistence type="predicted"/>
<accession>A0ABS5V0P4</accession>
<dbReference type="PANTHER" id="PTHR43877">
    <property type="entry name" value="AMINOALKYLPHOSPHONATE N-ACETYLTRANSFERASE-RELATED-RELATED"/>
    <property type="match status" value="1"/>
</dbReference>
<organism evidence="4 5">
    <name type="scientific">Shewanella jiangmenensis</name>
    <dbReference type="NCBI Taxonomy" id="2837387"/>
    <lineage>
        <taxon>Bacteria</taxon>
        <taxon>Pseudomonadati</taxon>
        <taxon>Pseudomonadota</taxon>
        <taxon>Gammaproteobacteria</taxon>
        <taxon>Alteromonadales</taxon>
        <taxon>Shewanellaceae</taxon>
        <taxon>Shewanella</taxon>
    </lineage>
</organism>
<dbReference type="Proteomes" id="UP001195903">
    <property type="component" value="Unassembled WGS sequence"/>
</dbReference>